<gene>
    <name evidence="3" type="ORF">Cni_G02902</name>
</gene>
<feature type="compositionally biased region" description="Pro residues" evidence="1">
    <location>
        <begin position="39"/>
        <end position="56"/>
    </location>
</feature>
<organism evidence="3 4">
    <name type="scientific">Canna indica</name>
    <name type="common">Indian-shot</name>
    <dbReference type="NCBI Taxonomy" id="4628"/>
    <lineage>
        <taxon>Eukaryota</taxon>
        <taxon>Viridiplantae</taxon>
        <taxon>Streptophyta</taxon>
        <taxon>Embryophyta</taxon>
        <taxon>Tracheophyta</taxon>
        <taxon>Spermatophyta</taxon>
        <taxon>Magnoliopsida</taxon>
        <taxon>Liliopsida</taxon>
        <taxon>Zingiberales</taxon>
        <taxon>Cannaceae</taxon>
        <taxon>Canna</taxon>
    </lineage>
</organism>
<proteinExistence type="predicted"/>
<feature type="domain" description="BSD" evidence="2">
    <location>
        <begin position="134"/>
        <end position="186"/>
    </location>
</feature>
<dbReference type="Gene3D" id="1.10.3970.10">
    <property type="entry name" value="BSD domain"/>
    <property type="match status" value="1"/>
</dbReference>
<dbReference type="AlphaFoldDB" id="A0AAQ3Q0I5"/>
<dbReference type="EMBL" id="CP136890">
    <property type="protein sequence ID" value="WOK94200.1"/>
    <property type="molecule type" value="Genomic_DNA"/>
</dbReference>
<feature type="region of interest" description="Disordered" evidence="1">
    <location>
        <begin position="334"/>
        <end position="353"/>
    </location>
</feature>
<dbReference type="InterPro" id="IPR005607">
    <property type="entry name" value="BSD_dom"/>
</dbReference>
<evidence type="ECO:0000313" key="4">
    <source>
        <dbReference type="Proteomes" id="UP001327560"/>
    </source>
</evidence>
<evidence type="ECO:0000313" key="3">
    <source>
        <dbReference type="EMBL" id="WOK94200.1"/>
    </source>
</evidence>
<dbReference type="Proteomes" id="UP001327560">
    <property type="component" value="Chromosome 1"/>
</dbReference>
<reference evidence="3 4" key="1">
    <citation type="submission" date="2023-10" db="EMBL/GenBank/DDBJ databases">
        <title>Chromosome-scale genome assembly provides insights into flower coloration mechanisms of Canna indica.</title>
        <authorList>
            <person name="Li C."/>
        </authorList>
    </citation>
    <scope>NUCLEOTIDE SEQUENCE [LARGE SCALE GENOMIC DNA]</scope>
    <source>
        <tissue evidence="3">Flower</tissue>
    </source>
</reference>
<dbReference type="SMART" id="SM00751">
    <property type="entry name" value="BSD"/>
    <property type="match status" value="1"/>
</dbReference>
<name>A0AAQ3Q0I5_9LILI</name>
<dbReference type="SUPFAM" id="SSF140383">
    <property type="entry name" value="BSD domain-like"/>
    <property type="match status" value="1"/>
</dbReference>
<evidence type="ECO:0000256" key="1">
    <source>
        <dbReference type="SAM" id="MobiDB-lite"/>
    </source>
</evidence>
<dbReference type="PROSITE" id="PS50858">
    <property type="entry name" value="BSD"/>
    <property type="match status" value="1"/>
</dbReference>
<dbReference type="PANTHER" id="PTHR31923">
    <property type="entry name" value="BSD DOMAIN-CONTAINING PROTEIN"/>
    <property type="match status" value="1"/>
</dbReference>
<feature type="region of interest" description="Disordered" evidence="1">
    <location>
        <begin position="32"/>
        <end position="57"/>
    </location>
</feature>
<accession>A0AAQ3Q0I5</accession>
<evidence type="ECO:0000259" key="2">
    <source>
        <dbReference type="PROSITE" id="PS50858"/>
    </source>
</evidence>
<dbReference type="PANTHER" id="PTHR31923:SF4">
    <property type="entry name" value="BSD DOMAIN-CONTAINING PROTEIN"/>
    <property type="match status" value="1"/>
</dbReference>
<protein>
    <recommendedName>
        <fullName evidence="2">BSD domain-containing protein</fullName>
    </recommendedName>
</protein>
<dbReference type="InterPro" id="IPR035925">
    <property type="entry name" value="BSD_dom_sf"/>
</dbReference>
<sequence length="373" mass="41671">MAARGFRGVRDDLSELGRHLVDIACFLSPLLPPPHHDSPPPSPRPASSPSPPPPRPSARILAGILSDLAEVGGGFRNGLSRFSGAFRGAADRDRGSAGRAGDVRAIGVSEEVLKFIGDLVKCPESWLEFPVAVDDDFLMSRTQRDHVSTVERFNPDLKSLRLKLCPTYMSEGSFWRIYFALLHPKLNKHDSELLSTYQIVDSMRIVAKDTCNRPITQSHNFDSQSLPSLASEKCGSIQQEHNETWQDAVIVKTRSQQSIDQWSEVTSAVDASSDTVKLRPDDASFRNTNAGNIFVMEKYMDSLLTEEEQVRLPYSFRRKHVSAHEENTAYRKMSKLKMSSDEESGDWQAVEDSDFEVLENSSVDRSESSHHHA</sequence>
<keyword evidence="4" id="KW-1185">Reference proteome</keyword>
<dbReference type="Pfam" id="PF03909">
    <property type="entry name" value="BSD"/>
    <property type="match status" value="1"/>
</dbReference>
<feature type="compositionally biased region" description="Acidic residues" evidence="1">
    <location>
        <begin position="341"/>
        <end position="353"/>
    </location>
</feature>